<dbReference type="STRING" id="1891675.B1H58_09805"/>
<sequence>MKKLALFSAIILTGMAHFAYASNNDCATKRAVLEKEIGIARHYGNTHKVNGLKQALAEVQAHCTHDRVIASAQKDVAKLEKKWAKKQDELREVQTDLHEAQASGRQDKVKKYQRKLKEKQADLREIEQELAQARAERAALKK</sequence>
<dbReference type="EMBL" id="CP019706">
    <property type="protein sequence ID" value="ARJ42278.1"/>
    <property type="molecule type" value="Genomic_DNA"/>
</dbReference>
<feature type="chain" id="PRO_5012868183" description="DUF1090 domain-containing protein" evidence="2">
    <location>
        <begin position="22"/>
        <end position="142"/>
    </location>
</feature>
<feature type="compositionally biased region" description="Basic and acidic residues" evidence="1">
    <location>
        <begin position="95"/>
        <end position="110"/>
    </location>
</feature>
<dbReference type="OrthoDB" id="8689941at2"/>
<dbReference type="Proteomes" id="UP000192900">
    <property type="component" value="Chromosome"/>
</dbReference>
<feature type="region of interest" description="Disordered" evidence="1">
    <location>
        <begin position="95"/>
        <end position="114"/>
    </location>
</feature>
<dbReference type="InterPro" id="IPR009468">
    <property type="entry name" value="DUF1090"/>
</dbReference>
<protein>
    <recommendedName>
        <fullName evidence="5">DUF1090 domain-containing protein</fullName>
    </recommendedName>
</protein>
<keyword evidence="2" id="KW-0732">Signal</keyword>
<dbReference type="KEGG" id="palh:B1H58_09805"/>
<evidence type="ECO:0000256" key="2">
    <source>
        <dbReference type="SAM" id="SignalP"/>
    </source>
</evidence>
<name>A0A1W6B5B1_9GAMM</name>
<feature type="signal peptide" evidence="2">
    <location>
        <begin position="1"/>
        <end position="21"/>
    </location>
</feature>
<proteinExistence type="predicted"/>
<evidence type="ECO:0000256" key="1">
    <source>
        <dbReference type="SAM" id="MobiDB-lite"/>
    </source>
</evidence>
<evidence type="ECO:0008006" key="5">
    <source>
        <dbReference type="Google" id="ProtNLM"/>
    </source>
</evidence>
<reference evidence="3 4" key="1">
    <citation type="submission" date="2017-02" db="EMBL/GenBank/DDBJ databases">
        <title>Complete genome sequence of the drought resistance-promoting endophyte Pantoea alhagi LTYR-11Z.</title>
        <authorList>
            <person name="Zhang L."/>
        </authorList>
    </citation>
    <scope>NUCLEOTIDE SEQUENCE [LARGE SCALE GENOMIC DNA]</scope>
    <source>
        <strain evidence="3 4">LTYR-11Z</strain>
    </source>
</reference>
<keyword evidence="4" id="KW-1185">Reference proteome</keyword>
<evidence type="ECO:0000313" key="3">
    <source>
        <dbReference type="EMBL" id="ARJ42278.1"/>
    </source>
</evidence>
<organism evidence="3 4">
    <name type="scientific">Pantoea alhagi</name>
    <dbReference type="NCBI Taxonomy" id="1891675"/>
    <lineage>
        <taxon>Bacteria</taxon>
        <taxon>Pseudomonadati</taxon>
        <taxon>Pseudomonadota</taxon>
        <taxon>Gammaproteobacteria</taxon>
        <taxon>Enterobacterales</taxon>
        <taxon>Erwiniaceae</taxon>
        <taxon>Pantoea</taxon>
    </lineage>
</organism>
<dbReference type="AlphaFoldDB" id="A0A1W6B5B1"/>
<accession>A0A1W6B5B1</accession>
<gene>
    <name evidence="3" type="ORF">B1H58_09805</name>
</gene>
<dbReference type="Pfam" id="PF06476">
    <property type="entry name" value="DUF1090"/>
    <property type="match status" value="1"/>
</dbReference>
<dbReference type="RefSeq" id="WP_085069829.1">
    <property type="nucleotide sequence ID" value="NZ_CP019706.1"/>
</dbReference>
<evidence type="ECO:0000313" key="4">
    <source>
        <dbReference type="Proteomes" id="UP000192900"/>
    </source>
</evidence>